<dbReference type="RefSeq" id="WP_008069289.1">
    <property type="nucleotide sequence ID" value="NZ_AQWK01000005.1"/>
</dbReference>
<dbReference type="eggNOG" id="COG0491">
    <property type="taxonomic scope" value="Bacteria"/>
</dbReference>
<dbReference type="InParanoid" id="F1Z5V3"/>
<dbReference type="PANTHER" id="PTHR23131:SF0">
    <property type="entry name" value="ENDORIBONUCLEASE LACTB2"/>
    <property type="match status" value="1"/>
</dbReference>
<dbReference type="STRING" id="983920.Y88_2087"/>
<dbReference type="Gene3D" id="3.60.15.10">
    <property type="entry name" value="Ribonuclease Z/Hydroxyacylglutathione hydrolase-like"/>
    <property type="match status" value="1"/>
</dbReference>
<reference evidence="2 3" key="1">
    <citation type="journal article" date="2012" name="J. Bacteriol.">
        <title>Draft Genome Sequence of Novosphingobium nitrogenifigens Y88T.</title>
        <authorList>
            <person name="Strabala T.J."/>
            <person name="Macdonald L."/>
            <person name="Liu V."/>
            <person name="Smit A.M."/>
        </authorList>
    </citation>
    <scope>NUCLEOTIDE SEQUENCE [LARGE SCALE GENOMIC DNA]</scope>
    <source>
        <strain evidence="2 3">DSM 19370</strain>
    </source>
</reference>
<protein>
    <submittedName>
        <fullName evidence="2">Beta-lactamase-like protein</fullName>
    </submittedName>
</protein>
<dbReference type="CDD" id="cd16278">
    <property type="entry name" value="metallo-hydrolase-like_MBL-fold"/>
    <property type="match status" value="1"/>
</dbReference>
<proteinExistence type="predicted"/>
<dbReference type="InterPro" id="IPR036866">
    <property type="entry name" value="RibonucZ/Hydroxyglut_hydro"/>
</dbReference>
<dbReference type="AlphaFoldDB" id="F1Z5V3"/>
<dbReference type="InterPro" id="IPR001279">
    <property type="entry name" value="Metallo-B-lactamas"/>
</dbReference>
<dbReference type="InterPro" id="IPR050662">
    <property type="entry name" value="Sec-metab_biosynth-thioest"/>
</dbReference>
<dbReference type="SMART" id="SM00849">
    <property type="entry name" value="Lactamase_B"/>
    <property type="match status" value="1"/>
</dbReference>
<dbReference type="OrthoDB" id="9788263at2"/>
<dbReference type="Proteomes" id="UP000004728">
    <property type="component" value="Unassembled WGS sequence"/>
</dbReference>
<feature type="domain" description="Metallo-beta-lactamase" evidence="1">
    <location>
        <begin position="43"/>
        <end position="225"/>
    </location>
</feature>
<evidence type="ECO:0000259" key="1">
    <source>
        <dbReference type="SMART" id="SM00849"/>
    </source>
</evidence>
<dbReference type="InterPro" id="IPR036388">
    <property type="entry name" value="WH-like_DNA-bd_sf"/>
</dbReference>
<sequence length="321" mass="34463">MTGPIPTEDPKDPSTWPTGRAIAIEPLVRRVLAPNGSPYTFSGTQTYLVGTREIAVIDPGPADTGMPGHADTRGDGHVDAILEAIGDARVAAILCTHTHRDHSPASRALQAATGAPIVGCAPLMLDDDGPRADAAFDPDYRPDRILADGERIVGEGWTIEAVATPGHTSNHLCYALIESSALFTGDHVMGWSTSVVSPPDGDMGAYLASLARLYERTDRVYYPAHGPQIDNPRQFVRGMIGHRRQRERQIANLLEREPQTIPALVAAMYKGLDARLHGAAGRSVLAHLIDLERQGRAIVRDETWHRANEPAAGLAPDSPAP</sequence>
<dbReference type="SUPFAM" id="SSF56281">
    <property type="entry name" value="Metallo-hydrolase/oxidoreductase"/>
    <property type="match status" value="1"/>
</dbReference>
<dbReference type="PANTHER" id="PTHR23131">
    <property type="entry name" value="ENDORIBONUCLEASE LACTB2"/>
    <property type="match status" value="1"/>
</dbReference>
<keyword evidence="3" id="KW-1185">Reference proteome</keyword>
<accession>F1Z5V3</accession>
<dbReference type="HOGENOM" id="CLU_048478_2_1_5"/>
<evidence type="ECO:0000313" key="2">
    <source>
        <dbReference type="EMBL" id="EGD60213.1"/>
    </source>
</evidence>
<dbReference type="InterPro" id="IPR041516">
    <property type="entry name" value="LACTB2_WH"/>
</dbReference>
<comment type="caution">
    <text evidence="2">The sequence shown here is derived from an EMBL/GenBank/DDBJ whole genome shotgun (WGS) entry which is preliminary data.</text>
</comment>
<organism evidence="2 3">
    <name type="scientific">Novosphingobium nitrogenifigens DSM 19370</name>
    <dbReference type="NCBI Taxonomy" id="983920"/>
    <lineage>
        <taxon>Bacteria</taxon>
        <taxon>Pseudomonadati</taxon>
        <taxon>Pseudomonadota</taxon>
        <taxon>Alphaproteobacteria</taxon>
        <taxon>Sphingomonadales</taxon>
        <taxon>Sphingomonadaceae</taxon>
        <taxon>Novosphingobium</taxon>
    </lineage>
</organism>
<dbReference type="EMBL" id="AEWJ01000023">
    <property type="protein sequence ID" value="EGD60213.1"/>
    <property type="molecule type" value="Genomic_DNA"/>
</dbReference>
<dbReference type="Gene3D" id="1.10.10.10">
    <property type="entry name" value="Winged helix-like DNA-binding domain superfamily/Winged helix DNA-binding domain"/>
    <property type="match status" value="1"/>
</dbReference>
<evidence type="ECO:0000313" key="3">
    <source>
        <dbReference type="Proteomes" id="UP000004728"/>
    </source>
</evidence>
<dbReference type="Pfam" id="PF00753">
    <property type="entry name" value="Lactamase_B"/>
    <property type="match status" value="1"/>
</dbReference>
<gene>
    <name evidence="2" type="ORF">Y88_2087</name>
</gene>
<name>F1Z5V3_9SPHN</name>
<dbReference type="Pfam" id="PF17778">
    <property type="entry name" value="WHD_BLACT"/>
    <property type="match status" value="1"/>
</dbReference>